<feature type="non-terminal residue" evidence="2">
    <location>
        <position position="117"/>
    </location>
</feature>
<dbReference type="SUPFAM" id="SSF56281">
    <property type="entry name" value="Metallo-hydrolase/oxidoreductase"/>
    <property type="match status" value="1"/>
</dbReference>
<reference evidence="2" key="1">
    <citation type="journal article" date="2014" name="Front. Microbiol.">
        <title>High frequency of phylogenetically diverse reductive dehalogenase-homologous genes in deep subseafloor sedimentary metagenomes.</title>
        <authorList>
            <person name="Kawai M."/>
            <person name="Futagami T."/>
            <person name="Toyoda A."/>
            <person name="Takaki Y."/>
            <person name="Nishi S."/>
            <person name="Hori S."/>
            <person name="Arai W."/>
            <person name="Tsubouchi T."/>
            <person name="Morono Y."/>
            <person name="Uchiyama I."/>
            <person name="Ito T."/>
            <person name="Fujiyama A."/>
            <person name="Inagaki F."/>
            <person name="Takami H."/>
        </authorList>
    </citation>
    <scope>NUCLEOTIDE SEQUENCE</scope>
    <source>
        <strain evidence="2">Expedition CK06-06</strain>
    </source>
</reference>
<gene>
    <name evidence="2" type="ORF">S12H4_58944</name>
</gene>
<protein>
    <recommendedName>
        <fullName evidence="1">Metallo-beta-lactamase domain-containing protein</fullName>
    </recommendedName>
</protein>
<dbReference type="Gene3D" id="3.60.15.10">
    <property type="entry name" value="Ribonuclease Z/Hydroxyacylglutathione hydrolase-like"/>
    <property type="match status" value="1"/>
</dbReference>
<dbReference type="InterPro" id="IPR001279">
    <property type="entry name" value="Metallo-B-lactamas"/>
</dbReference>
<dbReference type="InterPro" id="IPR036866">
    <property type="entry name" value="RibonucZ/Hydroxyglut_hydro"/>
</dbReference>
<evidence type="ECO:0000259" key="1">
    <source>
        <dbReference type="Pfam" id="PF00753"/>
    </source>
</evidence>
<proteinExistence type="predicted"/>
<organism evidence="2">
    <name type="scientific">marine sediment metagenome</name>
    <dbReference type="NCBI Taxonomy" id="412755"/>
    <lineage>
        <taxon>unclassified sequences</taxon>
        <taxon>metagenomes</taxon>
        <taxon>ecological metagenomes</taxon>
    </lineage>
</organism>
<comment type="caution">
    <text evidence="2">The sequence shown here is derived from an EMBL/GenBank/DDBJ whole genome shotgun (WGS) entry which is preliminary data.</text>
</comment>
<name>X1VW13_9ZZZZ</name>
<accession>X1VW13</accession>
<dbReference type="Pfam" id="PF00753">
    <property type="entry name" value="Lactamase_B"/>
    <property type="match status" value="1"/>
</dbReference>
<feature type="domain" description="Metallo-beta-lactamase" evidence="1">
    <location>
        <begin position="39"/>
        <end position="95"/>
    </location>
</feature>
<dbReference type="AlphaFoldDB" id="X1VW13"/>
<sequence>MPYFEVTENVVVANATNRKILKINNAAQTIVISCLALPDSLVFVDCGVYLDFAEKFRKDMEKKFQRKTSHLILTHTHWDHILAMKIFKDVEIVVSKKGLASLKKNLKGYMSPEELLE</sequence>
<evidence type="ECO:0000313" key="2">
    <source>
        <dbReference type="EMBL" id="GAJ22456.1"/>
    </source>
</evidence>
<dbReference type="EMBL" id="BARW01038395">
    <property type="protein sequence ID" value="GAJ22456.1"/>
    <property type="molecule type" value="Genomic_DNA"/>
</dbReference>